<comment type="subcellular location">
    <subcellularLocation>
        <location evidence="1">Secreted</location>
    </subcellularLocation>
</comment>
<dbReference type="PANTHER" id="PTHR46698:SF3">
    <property type="entry name" value="TENECTIN ISOFORM 1-RELATED"/>
    <property type="match status" value="1"/>
</dbReference>
<evidence type="ECO:0000256" key="1">
    <source>
        <dbReference type="ARBA" id="ARBA00004613"/>
    </source>
</evidence>
<feature type="region of interest" description="Disordered" evidence="4">
    <location>
        <begin position="389"/>
        <end position="623"/>
    </location>
</feature>
<feature type="domain" description="VWFC" evidence="5">
    <location>
        <begin position="301"/>
        <end position="367"/>
    </location>
</feature>
<feature type="compositionally biased region" description="Low complexity" evidence="4">
    <location>
        <begin position="275"/>
        <end position="288"/>
    </location>
</feature>
<dbReference type="SUPFAM" id="SSF57603">
    <property type="entry name" value="FnI-like domain"/>
    <property type="match status" value="1"/>
</dbReference>
<feature type="compositionally biased region" description="Polar residues" evidence="4">
    <location>
        <begin position="79"/>
        <end position="121"/>
    </location>
</feature>
<dbReference type="EMBL" id="GBHO01016032">
    <property type="protein sequence ID" value="JAG27572.1"/>
    <property type="molecule type" value="Transcribed_RNA"/>
</dbReference>
<dbReference type="PANTHER" id="PTHR46698">
    <property type="entry name" value="CROSSVEINLESS 2"/>
    <property type="match status" value="1"/>
</dbReference>
<name>A0A0A9Y3E0_LYGHE</name>
<feature type="compositionally biased region" description="Basic and acidic residues" evidence="4">
    <location>
        <begin position="441"/>
        <end position="450"/>
    </location>
</feature>
<feature type="compositionally biased region" description="Basic and acidic residues" evidence="4">
    <location>
        <begin position="422"/>
        <end position="431"/>
    </location>
</feature>
<feature type="non-terminal residue" evidence="6">
    <location>
        <position position="1"/>
    </location>
</feature>
<dbReference type="GO" id="GO:0005576">
    <property type="term" value="C:extracellular region"/>
    <property type="evidence" value="ECO:0007669"/>
    <property type="project" value="UniProtKB-SubCell"/>
</dbReference>
<evidence type="ECO:0000259" key="5">
    <source>
        <dbReference type="PROSITE" id="PS50184"/>
    </source>
</evidence>
<reference evidence="6" key="2">
    <citation type="submission" date="2014-07" db="EMBL/GenBank/DDBJ databases">
        <authorList>
            <person name="Hull J."/>
        </authorList>
    </citation>
    <scope>NUCLEOTIDE SEQUENCE</scope>
</reference>
<dbReference type="InterPro" id="IPR001007">
    <property type="entry name" value="VWF_dom"/>
</dbReference>
<organism evidence="6">
    <name type="scientific">Lygus hesperus</name>
    <name type="common">Western plant bug</name>
    <dbReference type="NCBI Taxonomy" id="30085"/>
    <lineage>
        <taxon>Eukaryota</taxon>
        <taxon>Metazoa</taxon>
        <taxon>Ecdysozoa</taxon>
        <taxon>Arthropoda</taxon>
        <taxon>Hexapoda</taxon>
        <taxon>Insecta</taxon>
        <taxon>Pterygota</taxon>
        <taxon>Neoptera</taxon>
        <taxon>Paraneoptera</taxon>
        <taxon>Hemiptera</taxon>
        <taxon>Heteroptera</taxon>
        <taxon>Panheteroptera</taxon>
        <taxon>Cimicomorpha</taxon>
        <taxon>Miridae</taxon>
        <taxon>Mirini</taxon>
        <taxon>Lygus</taxon>
    </lineage>
</organism>
<dbReference type="InterPro" id="IPR052424">
    <property type="entry name" value="Kielin_Chordin-BMP_Reg"/>
</dbReference>
<feature type="compositionally biased region" description="Polar residues" evidence="4">
    <location>
        <begin position="207"/>
        <end position="226"/>
    </location>
</feature>
<feature type="compositionally biased region" description="Polar residues" evidence="4">
    <location>
        <begin position="613"/>
        <end position="623"/>
    </location>
</feature>
<feature type="compositionally biased region" description="Basic and acidic residues" evidence="4">
    <location>
        <begin position="548"/>
        <end position="590"/>
    </location>
</feature>
<evidence type="ECO:0000313" key="6">
    <source>
        <dbReference type="EMBL" id="JAG27572.1"/>
    </source>
</evidence>
<evidence type="ECO:0000256" key="3">
    <source>
        <dbReference type="ARBA" id="ARBA00022729"/>
    </source>
</evidence>
<sequence length="623" mass="66430">EIVPEHDQVEEDHEEEEHAQEGHVENGHDGESHDVETTTITGHYTEISVENVEMNTSPPEKAKPEILSASHSLDDTETAPVNTEVPQELTTDGPSSSLTEQLPENEKVSNQQIESDATGQPENHDAINQPENQVAMGELENQDTTSHAENPDAVSKPESQDTSSLPEQDGTEAQDTNQQTTSQPEAQGTSIQSEIQETTVRADIQEAINQPDNQEASSQQDNQETVQPEHQDVSSPQVNQELSSQKEIVSSPTEPTPSSPVPQENEKPSDVNDIPETTPVPVSSTTTEAEPEEMPRIPGEGSCLHRGITYAPNTEVPSTNACKRCRCINSIVQCNDLECPEPPISLYSNCVPMPPTDDACCPTYFCEQKPSQEPEVDSMSIDKIDQGIEEGAPEEGIAPTTVASAHEDIPTAPESLVPGTHEITDHTKPDGDDGSQPGSHISEDAEEVKPSGDGSQSEPVIPSGEGSQPESAVLSEGSQPESAVSSDVPNSESVVPSEVSQPEMVVPSEVLQPESDSTPVAPVDAAPIDMTTALPEDLSNHQGSVQVDQHEESSAAPSEDVHPVSHDNIESESTHDAEATYDAEATHEAESTPTSVASEIASEAQGGKLDEVSAQSISEVPHT</sequence>
<dbReference type="PROSITE" id="PS50184">
    <property type="entry name" value="VWFC_2"/>
    <property type="match status" value="1"/>
</dbReference>
<evidence type="ECO:0000256" key="4">
    <source>
        <dbReference type="SAM" id="MobiDB-lite"/>
    </source>
</evidence>
<feature type="region of interest" description="Disordered" evidence="4">
    <location>
        <begin position="1"/>
        <end position="300"/>
    </location>
</feature>
<feature type="compositionally biased region" description="Acidic residues" evidence="4">
    <location>
        <begin position="8"/>
        <end position="18"/>
    </location>
</feature>
<accession>A0A0A9Y3E0</accession>
<feature type="compositionally biased region" description="Polar residues" evidence="4">
    <location>
        <begin position="233"/>
        <end position="248"/>
    </location>
</feature>
<keyword evidence="3" id="KW-0732">Signal</keyword>
<gene>
    <name evidence="6" type="ORF">CM83_12355</name>
</gene>
<feature type="compositionally biased region" description="Low complexity" evidence="4">
    <location>
        <begin position="484"/>
        <end position="510"/>
    </location>
</feature>
<protein>
    <recommendedName>
        <fullName evidence="5">VWFC domain-containing protein</fullName>
    </recommendedName>
</protein>
<feature type="compositionally biased region" description="Basic and acidic residues" evidence="4">
    <location>
        <begin position="19"/>
        <end position="36"/>
    </location>
</feature>
<dbReference type="AlphaFoldDB" id="A0A0A9Y3E0"/>
<feature type="compositionally biased region" description="Polar residues" evidence="4">
    <location>
        <begin position="160"/>
        <end position="199"/>
    </location>
</feature>
<feature type="non-terminal residue" evidence="6">
    <location>
        <position position="623"/>
    </location>
</feature>
<reference evidence="6" key="1">
    <citation type="journal article" date="2014" name="PLoS ONE">
        <title>Transcriptome-Based Identification of ABC Transporters in the Western Tarnished Plant Bug Lygus hesperus.</title>
        <authorList>
            <person name="Hull J.J."/>
            <person name="Chaney K."/>
            <person name="Geib S.M."/>
            <person name="Fabrick J.A."/>
            <person name="Brent C.S."/>
            <person name="Walsh D."/>
            <person name="Lavine L.C."/>
        </authorList>
    </citation>
    <scope>NUCLEOTIDE SEQUENCE</scope>
</reference>
<feature type="compositionally biased region" description="Polar residues" evidence="4">
    <location>
        <begin position="465"/>
        <end position="483"/>
    </location>
</feature>
<dbReference type="Gene3D" id="2.10.70.10">
    <property type="entry name" value="Complement Module, domain 1"/>
    <property type="match status" value="1"/>
</dbReference>
<keyword evidence="2" id="KW-0964">Secreted</keyword>
<proteinExistence type="predicted"/>
<evidence type="ECO:0000256" key="2">
    <source>
        <dbReference type="ARBA" id="ARBA00022525"/>
    </source>
</evidence>